<dbReference type="InterPro" id="IPR025187">
    <property type="entry name" value="DUF4112"/>
</dbReference>
<evidence type="ECO:0000313" key="2">
    <source>
        <dbReference type="EMBL" id="KMP08940.1"/>
    </source>
</evidence>
<dbReference type="PANTHER" id="PTHR35519">
    <property type="entry name" value="MEMBRANE PROTEINS"/>
    <property type="match status" value="1"/>
</dbReference>
<evidence type="ECO:0000313" key="3">
    <source>
        <dbReference type="Proteomes" id="UP000054565"/>
    </source>
</evidence>
<dbReference type="STRING" id="404692.A0A0J6YMN1"/>
<dbReference type="PANTHER" id="PTHR35519:SF2">
    <property type="entry name" value="PH DOMAIN PROTEIN"/>
    <property type="match status" value="1"/>
</dbReference>
<feature type="region of interest" description="Disordered" evidence="1">
    <location>
        <begin position="175"/>
        <end position="235"/>
    </location>
</feature>
<protein>
    <recommendedName>
        <fullName evidence="4">PH domain-containing protein</fullName>
    </recommendedName>
</protein>
<dbReference type="Pfam" id="PF13430">
    <property type="entry name" value="DUF4112"/>
    <property type="match status" value="1"/>
</dbReference>
<dbReference type="Proteomes" id="UP000054565">
    <property type="component" value="Unassembled WGS sequence"/>
</dbReference>
<feature type="compositionally biased region" description="Basic and acidic residues" evidence="1">
    <location>
        <begin position="224"/>
        <end position="235"/>
    </location>
</feature>
<sequence>MAAKIAGALSKKVLKESAENRFGQEDPYFEEVSATNLLGRPTTRRRRKAAPEGISENDAKVLTKVKRRAYRLDLCLCNCCGIKFGWSSVIALVPAFGDALDMVLALMVVRSCSNIDGGLPGSLYLHMLLNVAFDFAIGLVPFVGDLADALYKCNTRNAVLLEKYLKEKGKQNLKRQNQGTIEMGDGVQLGSGQTTPRMNQPRRPEHAHIPRDDGQPGNSGRSGRIREPDLEIGIR</sequence>
<dbReference type="OrthoDB" id="2103474at2759"/>
<name>A0A0J6YMN1_COCIT</name>
<reference evidence="3" key="1">
    <citation type="journal article" date="2010" name="Genome Res.">
        <title>Population genomic sequencing of Coccidioides fungi reveals recent hybridization and transposon control.</title>
        <authorList>
            <person name="Neafsey D.E."/>
            <person name="Barker B.M."/>
            <person name="Sharpton T.J."/>
            <person name="Stajich J.E."/>
            <person name="Park D.J."/>
            <person name="Whiston E."/>
            <person name="Hung C.-Y."/>
            <person name="McMahan C."/>
            <person name="White J."/>
            <person name="Sykes S."/>
            <person name="Heiman D."/>
            <person name="Young S."/>
            <person name="Zeng Q."/>
            <person name="Abouelleil A."/>
            <person name="Aftuck L."/>
            <person name="Bessette D."/>
            <person name="Brown A."/>
            <person name="FitzGerald M."/>
            <person name="Lui A."/>
            <person name="Macdonald J.P."/>
            <person name="Priest M."/>
            <person name="Orbach M.J."/>
            <person name="Galgiani J.N."/>
            <person name="Kirkland T.N."/>
            <person name="Cole G.T."/>
            <person name="Birren B.W."/>
            <person name="Henn M.R."/>
            <person name="Taylor J.W."/>
            <person name="Rounsley S.D."/>
        </authorList>
    </citation>
    <scope>NUCLEOTIDE SEQUENCE [LARGE SCALE GENOMIC DNA]</scope>
    <source>
        <strain evidence="3">RMSCC 2394</strain>
    </source>
</reference>
<evidence type="ECO:0008006" key="4">
    <source>
        <dbReference type="Google" id="ProtNLM"/>
    </source>
</evidence>
<gene>
    <name evidence="2" type="ORF">CIRG_08621</name>
</gene>
<dbReference type="AlphaFoldDB" id="A0A0J6YMN1"/>
<feature type="compositionally biased region" description="Basic and acidic residues" evidence="1">
    <location>
        <begin position="202"/>
        <end position="214"/>
    </location>
</feature>
<evidence type="ECO:0000256" key="1">
    <source>
        <dbReference type="SAM" id="MobiDB-lite"/>
    </source>
</evidence>
<organism evidence="2 3">
    <name type="scientific">Coccidioides immitis RMSCC 2394</name>
    <dbReference type="NCBI Taxonomy" id="404692"/>
    <lineage>
        <taxon>Eukaryota</taxon>
        <taxon>Fungi</taxon>
        <taxon>Dikarya</taxon>
        <taxon>Ascomycota</taxon>
        <taxon>Pezizomycotina</taxon>
        <taxon>Eurotiomycetes</taxon>
        <taxon>Eurotiomycetidae</taxon>
        <taxon>Onygenales</taxon>
        <taxon>Onygenaceae</taxon>
        <taxon>Coccidioides</taxon>
    </lineage>
</organism>
<dbReference type="EMBL" id="DS028098">
    <property type="protein sequence ID" value="KMP08940.1"/>
    <property type="molecule type" value="Genomic_DNA"/>
</dbReference>
<proteinExistence type="predicted"/>
<accession>A0A0J6YMN1</accession>